<feature type="domain" description="BON" evidence="1">
    <location>
        <begin position="21"/>
        <end position="83"/>
    </location>
</feature>
<dbReference type="InterPro" id="IPR007055">
    <property type="entry name" value="BON_dom"/>
</dbReference>
<comment type="caution">
    <text evidence="2">The sequence shown here is derived from an EMBL/GenBank/DDBJ whole genome shotgun (WGS) entry which is preliminary data.</text>
</comment>
<name>A0ABU0IG36_9HYPH</name>
<evidence type="ECO:0000313" key="3">
    <source>
        <dbReference type="Proteomes" id="UP001235269"/>
    </source>
</evidence>
<evidence type="ECO:0000313" key="2">
    <source>
        <dbReference type="EMBL" id="MDQ0457225.1"/>
    </source>
</evidence>
<dbReference type="Proteomes" id="UP001235269">
    <property type="component" value="Unassembled WGS sequence"/>
</dbReference>
<accession>A0ABU0IG36</accession>
<protein>
    <recommendedName>
        <fullName evidence="1">BON domain-containing protein</fullName>
    </recommendedName>
</protein>
<organism evidence="2 3">
    <name type="scientific">Rhizobium paknamense</name>
    <dbReference type="NCBI Taxonomy" id="1206817"/>
    <lineage>
        <taxon>Bacteria</taxon>
        <taxon>Pseudomonadati</taxon>
        <taxon>Pseudomonadota</taxon>
        <taxon>Alphaproteobacteria</taxon>
        <taxon>Hyphomicrobiales</taxon>
        <taxon>Rhizobiaceae</taxon>
        <taxon>Rhizobium/Agrobacterium group</taxon>
        <taxon>Rhizobium</taxon>
    </lineage>
</organism>
<dbReference type="Pfam" id="PF04972">
    <property type="entry name" value="BON"/>
    <property type="match status" value="1"/>
</dbReference>
<reference evidence="2 3" key="1">
    <citation type="submission" date="2023-07" db="EMBL/GenBank/DDBJ databases">
        <title>Genomic Encyclopedia of Type Strains, Phase IV (KMG-IV): sequencing the most valuable type-strain genomes for metagenomic binning, comparative biology and taxonomic classification.</title>
        <authorList>
            <person name="Goeker M."/>
        </authorList>
    </citation>
    <scope>NUCLEOTIDE SEQUENCE [LARGE SCALE GENOMIC DNA]</scope>
    <source>
        <strain evidence="2 3">DSM 100301</strain>
    </source>
</reference>
<keyword evidence="3" id="KW-1185">Reference proteome</keyword>
<dbReference type="EMBL" id="JAUSWH010000013">
    <property type="protein sequence ID" value="MDQ0457225.1"/>
    <property type="molecule type" value="Genomic_DNA"/>
</dbReference>
<proteinExistence type="predicted"/>
<gene>
    <name evidence="2" type="ORF">QO005_003574</name>
</gene>
<dbReference type="RefSeq" id="WP_307159399.1">
    <property type="nucleotide sequence ID" value="NZ_JAUSWH010000013.1"/>
</dbReference>
<evidence type="ECO:0000259" key="1">
    <source>
        <dbReference type="Pfam" id="PF04972"/>
    </source>
</evidence>
<sequence>MFFLSNVPAFASGFPAECSLCAALEALLAWTEGLEACRIRVVGEEGRIILTGEVSSKNAMETAIVVAEVFTCRTVVADLAVRPRIYAVPSRVPPVQAE</sequence>